<organism evidence="2 3">
    <name type="scientific">Piscinibacterium candidicorallinum</name>
    <dbReference type="NCBI Taxonomy" id="1793872"/>
    <lineage>
        <taxon>Bacteria</taxon>
        <taxon>Pseudomonadati</taxon>
        <taxon>Pseudomonadota</taxon>
        <taxon>Betaproteobacteria</taxon>
        <taxon>Burkholderiales</taxon>
        <taxon>Piscinibacterium</taxon>
    </lineage>
</organism>
<dbReference type="PANTHER" id="PTHR43737:SF1">
    <property type="entry name" value="DUF1501 DOMAIN-CONTAINING PROTEIN"/>
    <property type="match status" value="1"/>
</dbReference>
<dbReference type="PROSITE" id="PS51318">
    <property type="entry name" value="TAT"/>
    <property type="match status" value="1"/>
</dbReference>
<comment type="caution">
    <text evidence="2">The sequence shown here is derived from an EMBL/GenBank/DDBJ whole genome shotgun (WGS) entry which is preliminary data.</text>
</comment>
<name>A0ABV7H6V5_9BURK</name>
<dbReference type="PANTHER" id="PTHR43737">
    <property type="entry name" value="BLL7424 PROTEIN"/>
    <property type="match status" value="1"/>
</dbReference>
<dbReference type="InterPro" id="IPR006311">
    <property type="entry name" value="TAT_signal"/>
</dbReference>
<dbReference type="Pfam" id="PF07394">
    <property type="entry name" value="DUF1501"/>
    <property type="match status" value="1"/>
</dbReference>
<keyword evidence="3" id="KW-1185">Reference proteome</keyword>
<evidence type="ECO:0000313" key="3">
    <source>
        <dbReference type="Proteomes" id="UP001595556"/>
    </source>
</evidence>
<protein>
    <submittedName>
        <fullName evidence="2">DUF1501 domain-containing protein</fullName>
    </submittedName>
</protein>
<evidence type="ECO:0000313" key="2">
    <source>
        <dbReference type="EMBL" id="MFC3147757.1"/>
    </source>
</evidence>
<evidence type="ECO:0000256" key="1">
    <source>
        <dbReference type="SAM" id="MobiDB-lite"/>
    </source>
</evidence>
<dbReference type="RefSeq" id="WP_377303110.1">
    <property type="nucleotide sequence ID" value="NZ_CP180191.1"/>
</dbReference>
<dbReference type="EMBL" id="JBHRTI010000004">
    <property type="protein sequence ID" value="MFC3147757.1"/>
    <property type="molecule type" value="Genomic_DNA"/>
</dbReference>
<feature type="region of interest" description="Disordered" evidence="1">
    <location>
        <begin position="256"/>
        <end position="281"/>
    </location>
</feature>
<sequence>MSSLNRRQFLAGATALGLYTQFAAAPLWAQSRSSTNSLTGGRLVVVFLRGAYDGLSAFVPYADPEYAQLRRNTRIAAPDGTAQTALDLDGRFGLHPALAPLLPLWNSQQLAVIPAAGSPDPTRSHFEAQYMWEVGQTGRVASMPGWMNRLAGVDASAAREDLILGVGEANPAILAGPSKARLIPRGQAATNTGVLANERTRNALMDLYKGDDPIAKGFREGSQSRMASARELAPADAAAMNTQMTQREAVATAQRDMAASVRPDGRLRERQRRQTAYASGSDAAMDARAQIGMADMPDVKLADGRSYNAVLTAANNGAPSVQGLALDARHLATLMRNDPSLRLGFLSAGGWDTHANQGGVTGQLANNLGNLANALVVLREQFNQPGDLIMVMSEFGRTAAENGTGGTDHGHGNAMWLIGDRVNGGKIHGQWNGLARANLNENRDLPVLHDFRSVIAQGLRGSFGLSDNRLADVFPALKWDRQLDGLMRRSA</sequence>
<proteinExistence type="predicted"/>
<accession>A0ABV7H6V5</accession>
<gene>
    <name evidence="2" type="ORF">ACFOEN_08895</name>
</gene>
<dbReference type="Proteomes" id="UP001595556">
    <property type="component" value="Unassembled WGS sequence"/>
</dbReference>
<reference evidence="3" key="1">
    <citation type="journal article" date="2019" name="Int. J. Syst. Evol. Microbiol.">
        <title>The Global Catalogue of Microorganisms (GCM) 10K type strain sequencing project: providing services to taxonomists for standard genome sequencing and annotation.</title>
        <authorList>
            <consortium name="The Broad Institute Genomics Platform"/>
            <consortium name="The Broad Institute Genome Sequencing Center for Infectious Disease"/>
            <person name="Wu L."/>
            <person name="Ma J."/>
        </authorList>
    </citation>
    <scope>NUCLEOTIDE SEQUENCE [LARGE SCALE GENOMIC DNA]</scope>
    <source>
        <strain evidence="3">KCTC 52168</strain>
    </source>
</reference>
<dbReference type="InterPro" id="IPR010869">
    <property type="entry name" value="DUF1501"/>
</dbReference>